<evidence type="ECO:0000256" key="6">
    <source>
        <dbReference type="ARBA" id="ARBA00023170"/>
    </source>
</evidence>
<evidence type="ECO:0000256" key="4">
    <source>
        <dbReference type="ARBA" id="ARBA00022725"/>
    </source>
</evidence>
<sequence>MTSAGFNVTSSLTLVGFSSMSGNSSLLFFVFLLLYLFVLFSDSLVIYIICSQRALHRPMFAFVGIISAELSHSQHTDLSQTSV</sequence>
<dbReference type="GO" id="GO:0005886">
    <property type="term" value="C:plasma membrane"/>
    <property type="evidence" value="ECO:0007669"/>
    <property type="project" value="UniProtKB-SubCell"/>
</dbReference>
<evidence type="ECO:0000313" key="8">
    <source>
        <dbReference type="EMBL" id="KAK5881637.1"/>
    </source>
</evidence>
<keyword evidence="7" id="KW-0472">Membrane</keyword>
<dbReference type="Proteomes" id="UP001335648">
    <property type="component" value="Unassembled WGS sequence"/>
</dbReference>
<comment type="caution">
    <text evidence="8">The sequence shown here is derived from an EMBL/GenBank/DDBJ whole genome shotgun (WGS) entry which is preliminary data.</text>
</comment>
<keyword evidence="6" id="KW-0675">Receptor</keyword>
<reference evidence="8 9" key="1">
    <citation type="journal article" date="2023" name="Mol. Biol. Evol.">
        <title>Genomics of Secondarily Temperate Adaptation in the Only Non-Antarctic Icefish.</title>
        <authorList>
            <person name="Rivera-Colon A.G."/>
            <person name="Rayamajhi N."/>
            <person name="Minhas B.F."/>
            <person name="Madrigal G."/>
            <person name="Bilyk K.T."/>
            <person name="Yoon V."/>
            <person name="Hune M."/>
            <person name="Gregory S."/>
            <person name="Cheng C.H.C."/>
            <person name="Catchen J.M."/>
        </authorList>
    </citation>
    <scope>NUCLEOTIDE SEQUENCE [LARGE SCALE GENOMIC DNA]</scope>
    <source>
        <strain evidence="8">JC2023a</strain>
    </source>
</reference>
<gene>
    <name evidence="8" type="ORF">CesoFtcFv8_022414</name>
</gene>
<keyword evidence="2" id="KW-1003">Cell membrane</keyword>
<dbReference type="EMBL" id="JAULUE010002063">
    <property type="protein sequence ID" value="KAK5881637.1"/>
    <property type="molecule type" value="Genomic_DNA"/>
</dbReference>
<keyword evidence="7" id="KW-1133">Transmembrane helix</keyword>
<keyword evidence="3" id="KW-0716">Sensory transduction</keyword>
<protein>
    <submittedName>
        <fullName evidence="8">Uncharacterized protein</fullName>
    </submittedName>
</protein>
<dbReference type="PANTHER" id="PTHR24242:SF253">
    <property type="entry name" value="OLFACTORY RECEPTOR-RELATED"/>
    <property type="match status" value="1"/>
</dbReference>
<dbReference type="InterPro" id="IPR050939">
    <property type="entry name" value="Olfactory_GPCR1"/>
</dbReference>
<name>A0AAN8BBF2_9TELE</name>
<organism evidence="8 9">
    <name type="scientific">Champsocephalus esox</name>
    <name type="common">pike icefish</name>
    <dbReference type="NCBI Taxonomy" id="159716"/>
    <lineage>
        <taxon>Eukaryota</taxon>
        <taxon>Metazoa</taxon>
        <taxon>Chordata</taxon>
        <taxon>Craniata</taxon>
        <taxon>Vertebrata</taxon>
        <taxon>Euteleostomi</taxon>
        <taxon>Actinopterygii</taxon>
        <taxon>Neopterygii</taxon>
        <taxon>Teleostei</taxon>
        <taxon>Neoteleostei</taxon>
        <taxon>Acanthomorphata</taxon>
        <taxon>Eupercaria</taxon>
        <taxon>Perciformes</taxon>
        <taxon>Notothenioidei</taxon>
        <taxon>Channichthyidae</taxon>
        <taxon>Champsocephalus</taxon>
    </lineage>
</organism>
<comment type="subcellular location">
    <subcellularLocation>
        <location evidence="1">Cell membrane</location>
        <topology evidence="1">Multi-pass membrane protein</topology>
    </subcellularLocation>
</comment>
<dbReference type="SUPFAM" id="SSF81321">
    <property type="entry name" value="Family A G protein-coupled receptor-like"/>
    <property type="match status" value="1"/>
</dbReference>
<evidence type="ECO:0000256" key="3">
    <source>
        <dbReference type="ARBA" id="ARBA00022606"/>
    </source>
</evidence>
<evidence type="ECO:0000256" key="7">
    <source>
        <dbReference type="SAM" id="Phobius"/>
    </source>
</evidence>
<evidence type="ECO:0000256" key="1">
    <source>
        <dbReference type="ARBA" id="ARBA00004651"/>
    </source>
</evidence>
<accession>A0AAN8BBF2</accession>
<feature type="transmembrane region" description="Helical" evidence="7">
    <location>
        <begin position="26"/>
        <end position="50"/>
    </location>
</feature>
<evidence type="ECO:0000313" key="9">
    <source>
        <dbReference type="Proteomes" id="UP001335648"/>
    </source>
</evidence>
<dbReference type="PANTHER" id="PTHR24242">
    <property type="entry name" value="G-PROTEIN COUPLED RECEPTOR"/>
    <property type="match status" value="1"/>
</dbReference>
<keyword evidence="7" id="KW-0812">Transmembrane</keyword>
<keyword evidence="4" id="KW-0552">Olfaction</keyword>
<keyword evidence="5" id="KW-0297">G-protein coupled receptor</keyword>
<keyword evidence="9" id="KW-1185">Reference proteome</keyword>
<keyword evidence="5" id="KW-0807">Transducer</keyword>
<dbReference type="GO" id="GO:0004930">
    <property type="term" value="F:G protein-coupled receptor activity"/>
    <property type="evidence" value="ECO:0007669"/>
    <property type="project" value="UniProtKB-KW"/>
</dbReference>
<proteinExistence type="predicted"/>
<dbReference type="AlphaFoldDB" id="A0AAN8BBF2"/>
<dbReference type="GO" id="GO:0007608">
    <property type="term" value="P:sensory perception of smell"/>
    <property type="evidence" value="ECO:0007669"/>
    <property type="project" value="UniProtKB-KW"/>
</dbReference>
<evidence type="ECO:0000256" key="2">
    <source>
        <dbReference type="ARBA" id="ARBA00022475"/>
    </source>
</evidence>
<evidence type="ECO:0000256" key="5">
    <source>
        <dbReference type="ARBA" id="ARBA00023040"/>
    </source>
</evidence>